<keyword evidence="1" id="KW-0812">Transmembrane</keyword>
<evidence type="ECO:0000313" key="2">
    <source>
        <dbReference type="EMBL" id="EAA19231.1"/>
    </source>
</evidence>
<dbReference type="Pfam" id="PF06022">
    <property type="entry name" value="Cir_Bir_Yir"/>
    <property type="match status" value="1"/>
</dbReference>
<protein>
    <submittedName>
        <fullName evidence="2">Yir4 protein</fullName>
    </submittedName>
</protein>
<dbReference type="PaxDb" id="73239-Q7R9F5"/>
<feature type="transmembrane region" description="Helical" evidence="1">
    <location>
        <begin position="258"/>
        <end position="276"/>
    </location>
</feature>
<dbReference type="InterPro" id="IPR006477">
    <property type="entry name" value="Yir_bir_cir"/>
</dbReference>
<dbReference type="AlphaFoldDB" id="Q7R9F5"/>
<keyword evidence="1" id="KW-1133">Transmembrane helix</keyword>
<name>Q7R9F5_PLAYO</name>
<sequence length="321" mass="37198">MDAKVCEKFENVWNDFPNTLTDDGKYQLKDKTFLNSYCFNYKCDSDLGKINAGFFYLLNQFFGSSELSHYGKNNINIVDYIILWLIYMLTLKENSFNNSIKYFYTTLIKSDVKYESTVDNVKDCHNFKDIIDKRHDLTKEDMDKNIISTLHDAFKLLCGMYTVFNDNTSNCAKCLGKANEFANKYEELKKYYSNTKNSSFSKILSTLSTDYDNLKNKCNGNSSFPSIEIIQSSENDSVEISGLVSEVASSSSSISKNLFIVLSIFGAIGFFLGISYKVNNMEFKNYFHYIYANVNTKFIRFLIYYISIRYLDFGKEFKNNI</sequence>
<keyword evidence="1" id="KW-0472">Membrane</keyword>
<feature type="transmembrane region" description="Helical" evidence="1">
    <location>
        <begin position="288"/>
        <end position="308"/>
    </location>
</feature>
<dbReference type="EMBL" id="AABL01002423">
    <property type="protein sequence ID" value="EAA19231.1"/>
    <property type="molecule type" value="Genomic_DNA"/>
</dbReference>
<dbReference type="NCBIfam" id="TIGR01590">
    <property type="entry name" value="yir-bir-cir_Pla"/>
    <property type="match status" value="1"/>
</dbReference>
<gene>
    <name evidence="2" type="ORF">PY06907</name>
</gene>
<organism evidence="2 3">
    <name type="scientific">Plasmodium yoelii yoelii</name>
    <dbReference type="NCBI Taxonomy" id="73239"/>
    <lineage>
        <taxon>Eukaryota</taxon>
        <taxon>Sar</taxon>
        <taxon>Alveolata</taxon>
        <taxon>Apicomplexa</taxon>
        <taxon>Aconoidasida</taxon>
        <taxon>Haemosporida</taxon>
        <taxon>Plasmodiidae</taxon>
        <taxon>Plasmodium</taxon>
        <taxon>Plasmodium (Vinckeia)</taxon>
    </lineage>
</organism>
<proteinExistence type="predicted"/>
<keyword evidence="3" id="KW-1185">Reference proteome</keyword>
<dbReference type="Proteomes" id="UP000008553">
    <property type="component" value="Unassembled WGS sequence"/>
</dbReference>
<comment type="caution">
    <text evidence="2">The sequence shown here is derived from an EMBL/GenBank/DDBJ whole genome shotgun (WGS) entry which is preliminary data.</text>
</comment>
<evidence type="ECO:0000313" key="3">
    <source>
        <dbReference type="Proteomes" id="UP000008553"/>
    </source>
</evidence>
<dbReference type="InParanoid" id="Q7R9F5"/>
<evidence type="ECO:0000256" key="1">
    <source>
        <dbReference type="SAM" id="Phobius"/>
    </source>
</evidence>
<accession>Q7R9F5</accession>
<reference evidence="2 3" key="1">
    <citation type="journal article" date="2002" name="Nature">
        <title>Genome sequence and comparative analysis of the model rodent malaria parasite Plasmodium yoelii yoelii.</title>
        <authorList>
            <person name="Carlton J.M."/>
            <person name="Angiuoli S.V."/>
            <person name="Suh B.B."/>
            <person name="Kooij T.W."/>
            <person name="Pertea M."/>
            <person name="Silva J.C."/>
            <person name="Ermolaeva M.D."/>
            <person name="Allen J.E."/>
            <person name="Selengut J.D."/>
            <person name="Koo H.L."/>
            <person name="Peterson J.D."/>
            <person name="Pop M."/>
            <person name="Kosack D.S."/>
            <person name="Shumway M.F."/>
            <person name="Bidwell S.L."/>
            <person name="Shallom S.J."/>
            <person name="van Aken S.E."/>
            <person name="Riedmuller S.B."/>
            <person name="Feldblyum T.V."/>
            <person name="Cho J.K."/>
            <person name="Quackenbush J."/>
            <person name="Sedegah M."/>
            <person name="Shoaibi A."/>
            <person name="Cummings L.M."/>
            <person name="Florens L."/>
            <person name="Yates J.R."/>
            <person name="Raine J.D."/>
            <person name="Sinden R.E."/>
            <person name="Harris M.A."/>
            <person name="Cunningham D.A."/>
            <person name="Preiser P.R."/>
            <person name="Bergman L.W."/>
            <person name="Vaidya A.B."/>
            <person name="van Lin L.H."/>
            <person name="Janse C.J."/>
            <person name="Waters A.P."/>
            <person name="Smith H.O."/>
            <person name="White O.R."/>
            <person name="Salzberg S.L."/>
            <person name="Venter J.C."/>
            <person name="Fraser C.M."/>
            <person name="Hoffman S.L."/>
            <person name="Gardner M.J."/>
            <person name="Carucci D.J."/>
        </authorList>
    </citation>
    <scope>NUCLEOTIDE SEQUENCE [LARGE SCALE GENOMIC DNA]</scope>
    <source>
        <strain evidence="2 3">17XNL</strain>
    </source>
</reference>